<gene>
    <name evidence="2" type="ORF">PGT21_005067</name>
</gene>
<dbReference type="EMBL" id="VSWC01000016">
    <property type="protein sequence ID" value="KAA1111581.1"/>
    <property type="molecule type" value="Genomic_DNA"/>
</dbReference>
<feature type="compositionally biased region" description="Polar residues" evidence="1">
    <location>
        <begin position="26"/>
        <end position="38"/>
    </location>
</feature>
<evidence type="ECO:0000256" key="1">
    <source>
        <dbReference type="SAM" id="MobiDB-lite"/>
    </source>
</evidence>
<organism evidence="2 3">
    <name type="scientific">Puccinia graminis f. sp. tritici</name>
    <dbReference type="NCBI Taxonomy" id="56615"/>
    <lineage>
        <taxon>Eukaryota</taxon>
        <taxon>Fungi</taxon>
        <taxon>Dikarya</taxon>
        <taxon>Basidiomycota</taxon>
        <taxon>Pucciniomycotina</taxon>
        <taxon>Pucciniomycetes</taxon>
        <taxon>Pucciniales</taxon>
        <taxon>Pucciniaceae</taxon>
        <taxon>Puccinia</taxon>
    </lineage>
</organism>
<comment type="caution">
    <text evidence="2">The sequence shown here is derived from an EMBL/GenBank/DDBJ whole genome shotgun (WGS) entry which is preliminary data.</text>
</comment>
<proteinExistence type="predicted"/>
<keyword evidence="3" id="KW-1185">Reference proteome</keyword>
<accession>A0A5B0QEI7</accession>
<evidence type="ECO:0000313" key="2">
    <source>
        <dbReference type="EMBL" id="KAA1111581.1"/>
    </source>
</evidence>
<reference evidence="2 3" key="1">
    <citation type="submission" date="2019-05" db="EMBL/GenBank/DDBJ databases">
        <title>Emergence of the Ug99 lineage of the wheat stem rust pathogen through somatic hybridization.</title>
        <authorList>
            <person name="Li F."/>
            <person name="Upadhyaya N.M."/>
            <person name="Sperschneider J."/>
            <person name="Matny O."/>
            <person name="Nguyen-Phuc H."/>
            <person name="Mago R."/>
            <person name="Raley C."/>
            <person name="Miller M.E."/>
            <person name="Silverstein K.A.T."/>
            <person name="Henningsen E."/>
            <person name="Hirsch C.D."/>
            <person name="Visser B."/>
            <person name="Pretorius Z.A."/>
            <person name="Steffenson B.J."/>
            <person name="Schwessinger B."/>
            <person name="Dodds P.N."/>
            <person name="Figueroa M."/>
        </authorList>
    </citation>
    <scope>NUCLEOTIDE SEQUENCE [LARGE SCALE GENOMIC DNA]</scope>
    <source>
        <strain evidence="2">21-0</strain>
    </source>
</reference>
<protein>
    <submittedName>
        <fullName evidence="2">Uncharacterized protein</fullName>
    </submittedName>
</protein>
<evidence type="ECO:0000313" key="3">
    <source>
        <dbReference type="Proteomes" id="UP000324748"/>
    </source>
</evidence>
<feature type="region of interest" description="Disordered" evidence="1">
    <location>
        <begin position="1"/>
        <end position="51"/>
    </location>
</feature>
<name>A0A5B0QEI7_PUCGR</name>
<sequence>MWMSYSAKKARRYPDAQQPSLPAAGTWSNSRTTTNKQPQIALINGRLRQNP</sequence>
<dbReference type="AlphaFoldDB" id="A0A5B0QEI7"/>
<dbReference type="Proteomes" id="UP000324748">
    <property type="component" value="Unassembled WGS sequence"/>
</dbReference>